<dbReference type="HOGENOM" id="CLU_020336_13_7_11"/>
<dbReference type="GO" id="GO:0016787">
    <property type="term" value="F:hydrolase activity"/>
    <property type="evidence" value="ECO:0007669"/>
    <property type="project" value="UniProtKB-KW"/>
</dbReference>
<accession>C8XDZ7</accession>
<dbReference type="EMBL" id="CP001737">
    <property type="protein sequence ID" value="ACV79700.1"/>
    <property type="molecule type" value="Genomic_DNA"/>
</dbReference>
<dbReference type="eggNOG" id="COG2267">
    <property type="taxonomic scope" value="Bacteria"/>
</dbReference>
<evidence type="ECO:0000313" key="4">
    <source>
        <dbReference type="Proteomes" id="UP000002218"/>
    </source>
</evidence>
<keyword evidence="1 3" id="KW-0378">Hydrolase</keyword>
<dbReference type="InParanoid" id="C8XDZ7"/>
<dbReference type="STRING" id="479431.Namu_3372"/>
<evidence type="ECO:0000259" key="2">
    <source>
        <dbReference type="Pfam" id="PF00561"/>
    </source>
</evidence>
<dbReference type="InterPro" id="IPR000073">
    <property type="entry name" value="AB_hydrolase_1"/>
</dbReference>
<evidence type="ECO:0000256" key="1">
    <source>
        <dbReference type="ARBA" id="ARBA00022801"/>
    </source>
</evidence>
<protein>
    <submittedName>
        <fullName evidence="3">Alpha/beta hydrolase fold protein</fullName>
    </submittedName>
</protein>
<dbReference type="Pfam" id="PF00561">
    <property type="entry name" value="Abhydrolase_1"/>
    <property type="match status" value="1"/>
</dbReference>
<dbReference type="InterPro" id="IPR029058">
    <property type="entry name" value="AB_hydrolase_fold"/>
</dbReference>
<dbReference type="GO" id="GO:0016020">
    <property type="term" value="C:membrane"/>
    <property type="evidence" value="ECO:0007669"/>
    <property type="project" value="TreeGrafter"/>
</dbReference>
<name>C8XDZ7_NAKMY</name>
<keyword evidence="4" id="KW-1185">Reference proteome</keyword>
<dbReference type="RefSeq" id="WP_015748566.1">
    <property type="nucleotide sequence ID" value="NC_013235.1"/>
</dbReference>
<sequence>MSITAIPSTPVDPTDPVAPGELQVHRSGAGEPLVLLHGLGESSVGWRPVMAALAAEYDVIAIDLPGFGGSPALPWTVLPTAANLADAVTATLDQLGIDEYHVAGYSLGARVAIQLAESSRVRSVVAIAPDGLGTPLERVLGFVALVAGRGAAMTLAPAAGLLSMTPAGRSVFFAGSRSLPWQLAPADARELLTGYAGAPAYESTNWASMFDWPTRLDSITAPTLLLQGTADPLMTQQISRYQLLIPGARLVWLAGLNHVPISDAPDTVARLILTHLREVAPRALVAA</sequence>
<gene>
    <name evidence="3" type="ordered locus">Namu_3372</name>
</gene>
<dbReference type="ESTHER" id="nakmy-c8xdz7">
    <property type="family name" value="6_AlphaBeta_hydrolase"/>
</dbReference>
<dbReference type="OrthoDB" id="27092at2"/>
<dbReference type="Gene3D" id="3.40.50.1820">
    <property type="entry name" value="alpha/beta hydrolase"/>
    <property type="match status" value="1"/>
</dbReference>
<organism evidence="3 4">
    <name type="scientific">Nakamurella multipartita (strain ATCC 700099 / DSM 44233 / CIP 104796 / JCM 9543 / NBRC 105858 / Y-104)</name>
    <name type="common">Microsphaera multipartita</name>
    <dbReference type="NCBI Taxonomy" id="479431"/>
    <lineage>
        <taxon>Bacteria</taxon>
        <taxon>Bacillati</taxon>
        <taxon>Actinomycetota</taxon>
        <taxon>Actinomycetes</taxon>
        <taxon>Nakamurellales</taxon>
        <taxon>Nakamurellaceae</taxon>
        <taxon>Nakamurella</taxon>
    </lineage>
</organism>
<proteinExistence type="predicted"/>
<dbReference type="KEGG" id="nml:Namu_3372"/>
<dbReference type="PANTHER" id="PTHR43798:SF31">
    <property type="entry name" value="AB HYDROLASE SUPERFAMILY PROTEIN YCLE"/>
    <property type="match status" value="1"/>
</dbReference>
<dbReference type="InterPro" id="IPR050266">
    <property type="entry name" value="AB_hydrolase_sf"/>
</dbReference>
<reference evidence="4" key="1">
    <citation type="submission" date="2009-09" db="EMBL/GenBank/DDBJ databases">
        <title>The complete genome of Nakamurella multipartita DSM 44233.</title>
        <authorList>
            <consortium name="US DOE Joint Genome Institute (JGI-PGF)"/>
            <person name="Lucas S."/>
            <person name="Copeland A."/>
            <person name="Lapidus A."/>
            <person name="Glavina del Rio T."/>
            <person name="Dalin E."/>
            <person name="Tice H."/>
            <person name="Bruce D."/>
            <person name="Goodwin L."/>
            <person name="Pitluck S."/>
            <person name="Kyrpides N."/>
            <person name="Mavromatis K."/>
            <person name="Ivanova N."/>
            <person name="Ovchinnikova G."/>
            <person name="Sims D."/>
            <person name="Meincke L."/>
            <person name="Brettin T."/>
            <person name="Detter J.C."/>
            <person name="Han C."/>
            <person name="Larimer F."/>
            <person name="Land M."/>
            <person name="Hauser L."/>
            <person name="Markowitz V."/>
            <person name="Cheng J.-F."/>
            <person name="Hugenholtz P."/>
            <person name="Woyke T."/>
            <person name="Wu D."/>
            <person name="Klenk H.-P."/>
            <person name="Eisen J.A."/>
        </authorList>
    </citation>
    <scope>NUCLEOTIDE SEQUENCE [LARGE SCALE GENOMIC DNA]</scope>
    <source>
        <strain evidence="4">ATCC 700099 / DSM 44233 / CIP 104796 / JCM 9543 / NBRC 105858 / Y-104</strain>
    </source>
</reference>
<dbReference type="Proteomes" id="UP000002218">
    <property type="component" value="Chromosome"/>
</dbReference>
<dbReference type="AlphaFoldDB" id="C8XDZ7"/>
<dbReference type="PANTHER" id="PTHR43798">
    <property type="entry name" value="MONOACYLGLYCEROL LIPASE"/>
    <property type="match status" value="1"/>
</dbReference>
<dbReference type="SUPFAM" id="SSF53474">
    <property type="entry name" value="alpha/beta-Hydrolases"/>
    <property type="match status" value="1"/>
</dbReference>
<reference evidence="3 4" key="2">
    <citation type="journal article" date="2010" name="Stand. Genomic Sci.">
        <title>Complete genome sequence of Nakamurella multipartita type strain (Y-104).</title>
        <authorList>
            <person name="Tice H."/>
            <person name="Mayilraj S."/>
            <person name="Sims D."/>
            <person name="Lapidus A."/>
            <person name="Nolan M."/>
            <person name="Lucas S."/>
            <person name="Glavina Del Rio T."/>
            <person name="Copeland A."/>
            <person name="Cheng J.F."/>
            <person name="Meincke L."/>
            <person name="Bruce D."/>
            <person name="Goodwin L."/>
            <person name="Pitluck S."/>
            <person name="Ivanova N."/>
            <person name="Mavromatis K."/>
            <person name="Ovchinnikova G."/>
            <person name="Pati A."/>
            <person name="Chen A."/>
            <person name="Palaniappan K."/>
            <person name="Land M."/>
            <person name="Hauser L."/>
            <person name="Chang Y.J."/>
            <person name="Jeffries C.D."/>
            <person name="Detter J.C."/>
            <person name="Brettin T."/>
            <person name="Rohde M."/>
            <person name="Goker M."/>
            <person name="Bristow J."/>
            <person name="Eisen J.A."/>
            <person name="Markowitz V."/>
            <person name="Hugenholtz P."/>
            <person name="Kyrpides N.C."/>
            <person name="Klenk H.P."/>
            <person name="Chen F."/>
        </authorList>
    </citation>
    <scope>NUCLEOTIDE SEQUENCE [LARGE SCALE GENOMIC DNA]</scope>
    <source>
        <strain evidence="4">ATCC 700099 / DSM 44233 / CIP 104796 / JCM 9543 / NBRC 105858 / Y-104</strain>
    </source>
</reference>
<dbReference type="PRINTS" id="PR00111">
    <property type="entry name" value="ABHYDROLASE"/>
</dbReference>
<evidence type="ECO:0000313" key="3">
    <source>
        <dbReference type="EMBL" id="ACV79700.1"/>
    </source>
</evidence>
<feature type="domain" description="AB hydrolase-1" evidence="2">
    <location>
        <begin position="32"/>
        <end position="260"/>
    </location>
</feature>